<dbReference type="InterPro" id="IPR025525">
    <property type="entry name" value="hAT-like_transposase_RNase-H"/>
</dbReference>
<reference evidence="26" key="1">
    <citation type="journal article" date="2019" name="Gigascience">
        <title>De novo genome assembly of the endangered Acer yangbiense, a plant species with extremely small populations endemic to Yunnan Province, China.</title>
        <authorList>
            <person name="Yang J."/>
            <person name="Wariss H.M."/>
            <person name="Tao L."/>
            <person name="Zhang R."/>
            <person name="Yun Q."/>
            <person name="Hollingsworth P."/>
            <person name="Dao Z."/>
            <person name="Luo G."/>
            <person name="Guo H."/>
            <person name="Ma Y."/>
            <person name="Sun W."/>
        </authorList>
    </citation>
    <scope>NUCLEOTIDE SEQUENCE [LARGE SCALE GENOMIC DNA]</scope>
    <source>
        <strain evidence="26">cv. Malutang</strain>
    </source>
</reference>
<evidence type="ECO:0000256" key="20">
    <source>
        <dbReference type="PIRSR" id="PIRSR621190-2"/>
    </source>
</evidence>
<feature type="region of interest" description="Disordered" evidence="23">
    <location>
        <begin position="430"/>
        <end position="452"/>
    </location>
</feature>
<feature type="binding site" evidence="20">
    <location>
        <position position="194"/>
    </location>
    <ligand>
        <name>Zn(2+)</name>
        <dbReference type="ChEBI" id="CHEBI:29105"/>
        <label>2</label>
        <note>catalytic</note>
    </ligand>
</feature>
<feature type="binding site" evidence="20">
    <location>
        <position position="174"/>
    </location>
    <ligand>
        <name>Ca(2+)</name>
        <dbReference type="ChEBI" id="CHEBI:29108"/>
        <label>1</label>
    </ligand>
</feature>
<dbReference type="GO" id="GO:0046983">
    <property type="term" value="F:protein dimerization activity"/>
    <property type="evidence" value="ECO:0007669"/>
    <property type="project" value="InterPro"/>
</dbReference>
<evidence type="ECO:0000256" key="17">
    <source>
        <dbReference type="ARBA" id="ARBA00023180"/>
    </source>
</evidence>
<feature type="domain" description="BED-type" evidence="24">
    <location>
        <begin position="457"/>
        <end position="513"/>
    </location>
</feature>
<keyword evidence="18" id="KW-0539">Nucleus</keyword>
<comment type="caution">
    <text evidence="25">The sequence shown here is derived from an EMBL/GenBank/DDBJ whole genome shotgun (WGS) entry which is preliminary data.</text>
</comment>
<evidence type="ECO:0000256" key="23">
    <source>
        <dbReference type="SAM" id="MobiDB-lite"/>
    </source>
</evidence>
<comment type="cofactor">
    <cofactor evidence="20">
        <name>Ca(2+)</name>
        <dbReference type="ChEBI" id="CHEBI:29108"/>
    </cofactor>
    <text evidence="20">Can bind about 5 Ca(2+) ions per subunit.</text>
</comment>
<dbReference type="Proteomes" id="UP000323000">
    <property type="component" value="Chromosome 12"/>
</dbReference>
<feature type="binding site" evidence="20">
    <location>
        <position position="159"/>
    </location>
    <ligand>
        <name>Zn(2+)</name>
        <dbReference type="ChEBI" id="CHEBI:29105"/>
        <label>1</label>
    </ligand>
</feature>
<dbReference type="GO" id="GO:0004222">
    <property type="term" value="F:metalloendopeptidase activity"/>
    <property type="evidence" value="ECO:0007669"/>
    <property type="project" value="InterPro"/>
</dbReference>
<dbReference type="InterPro" id="IPR036365">
    <property type="entry name" value="PGBD-like_sf"/>
</dbReference>
<dbReference type="PROSITE" id="PS50808">
    <property type="entry name" value="ZF_BED"/>
    <property type="match status" value="1"/>
</dbReference>
<dbReference type="PRINTS" id="PR00138">
    <property type="entry name" value="MATRIXIN"/>
</dbReference>
<dbReference type="SUPFAM" id="SSF57667">
    <property type="entry name" value="beta-beta-alpha zinc fingers"/>
    <property type="match status" value="1"/>
</dbReference>
<feature type="binding site" evidence="20">
    <location>
        <position position="146"/>
    </location>
    <ligand>
        <name>Zn(2+)</name>
        <dbReference type="ChEBI" id="CHEBI:29105"/>
        <label>1</label>
    </ligand>
</feature>
<dbReference type="InterPro" id="IPR021190">
    <property type="entry name" value="Pept_M10A"/>
</dbReference>
<feature type="binding site" evidence="20">
    <location>
        <position position="174"/>
    </location>
    <ligand>
        <name>Ca(2+)</name>
        <dbReference type="ChEBI" id="CHEBI:29108"/>
        <label>3</label>
    </ligand>
</feature>
<dbReference type="Pfam" id="PF05699">
    <property type="entry name" value="Dimer_Tnp_hAT"/>
    <property type="match status" value="1"/>
</dbReference>
<gene>
    <name evidence="25" type="ORF">EZV62_025259</name>
</gene>
<evidence type="ECO:0000256" key="13">
    <source>
        <dbReference type="ARBA" id="ARBA00023049"/>
    </source>
</evidence>
<dbReference type="SUPFAM" id="SSF47090">
    <property type="entry name" value="PGBD-like"/>
    <property type="match status" value="2"/>
</dbReference>
<keyword evidence="9 22" id="KW-0863">Zinc-finger</keyword>
<keyword evidence="5" id="KW-0472">Membrane</keyword>
<evidence type="ECO:0000256" key="14">
    <source>
        <dbReference type="ARBA" id="ARBA00023125"/>
    </source>
</evidence>
<feature type="binding site" evidence="20">
    <location>
        <position position="204"/>
    </location>
    <ligand>
        <name>Zn(2+)</name>
        <dbReference type="ChEBI" id="CHEBI:29105"/>
        <label>2</label>
        <note>catalytic</note>
    </ligand>
</feature>
<feature type="compositionally biased region" description="Low complexity" evidence="23">
    <location>
        <begin position="438"/>
        <end position="452"/>
    </location>
</feature>
<keyword evidence="20" id="KW-0106">Calcium</keyword>
<dbReference type="GO" id="GO:0003677">
    <property type="term" value="F:DNA binding"/>
    <property type="evidence" value="ECO:0007669"/>
    <property type="project" value="UniProtKB-KW"/>
</dbReference>
<dbReference type="InterPro" id="IPR036236">
    <property type="entry name" value="Znf_C2H2_sf"/>
</dbReference>
<feature type="binding site" description="in inhibited form" evidence="20">
    <location>
        <position position="55"/>
    </location>
    <ligand>
        <name>Zn(2+)</name>
        <dbReference type="ChEBI" id="CHEBI:29105"/>
        <label>2</label>
        <note>catalytic</note>
    </ligand>
</feature>
<feature type="compositionally biased region" description="Acidic residues" evidence="23">
    <location>
        <begin position="1063"/>
        <end position="1072"/>
    </location>
</feature>
<dbReference type="Pfam" id="PF02892">
    <property type="entry name" value="zf-BED"/>
    <property type="match status" value="1"/>
</dbReference>
<evidence type="ECO:0000256" key="11">
    <source>
        <dbReference type="ARBA" id="ARBA00022833"/>
    </source>
</evidence>
<evidence type="ECO:0000256" key="19">
    <source>
        <dbReference type="PIRSR" id="PIRSR621190-1"/>
    </source>
</evidence>
<keyword evidence="11 20" id="KW-0862">Zinc</keyword>
<evidence type="ECO:0000313" key="26">
    <source>
        <dbReference type="Proteomes" id="UP000323000"/>
    </source>
</evidence>
<dbReference type="InterPro" id="IPR012337">
    <property type="entry name" value="RNaseH-like_sf"/>
</dbReference>
<evidence type="ECO:0000256" key="4">
    <source>
        <dbReference type="ARBA" id="ARBA00011738"/>
    </source>
</evidence>
<dbReference type="GO" id="GO:0005634">
    <property type="term" value="C:nucleus"/>
    <property type="evidence" value="ECO:0007669"/>
    <property type="project" value="UniProtKB-SubCell"/>
</dbReference>
<evidence type="ECO:0000256" key="15">
    <source>
        <dbReference type="ARBA" id="ARBA00023145"/>
    </source>
</evidence>
<keyword evidence="12" id="KW-0805">Transcription regulation</keyword>
<feature type="region of interest" description="Disordered" evidence="23">
    <location>
        <begin position="1041"/>
        <end position="1072"/>
    </location>
</feature>
<comment type="cofactor">
    <cofactor evidence="20">
        <name>Zn(2+)</name>
        <dbReference type="ChEBI" id="CHEBI:29105"/>
    </cofactor>
    <text evidence="20">Binds 2 Zn(2+) ions per subunit.</text>
</comment>
<evidence type="ECO:0000256" key="21">
    <source>
        <dbReference type="PIRSR" id="PIRSR621190-5"/>
    </source>
</evidence>
<dbReference type="InterPro" id="IPR033739">
    <property type="entry name" value="M10A_MMP"/>
</dbReference>
<evidence type="ECO:0000256" key="8">
    <source>
        <dbReference type="ARBA" id="ARBA00022729"/>
    </source>
</evidence>
<feature type="short sequence motif" description="Cysteine switch" evidence="21">
    <location>
        <begin position="53"/>
        <end position="71"/>
    </location>
</feature>
<accession>A0A5C7GXA5</accession>
<dbReference type="InterPro" id="IPR008906">
    <property type="entry name" value="HATC_C_dom"/>
</dbReference>
<feature type="binding site" evidence="20">
    <location>
        <position position="134"/>
    </location>
    <ligand>
        <name>Ca(2+)</name>
        <dbReference type="ChEBI" id="CHEBI:29108"/>
        <label>2</label>
    </ligand>
</feature>
<dbReference type="SMART" id="SM00235">
    <property type="entry name" value="ZnMc"/>
    <property type="match status" value="2"/>
</dbReference>
<dbReference type="InterPro" id="IPR001818">
    <property type="entry name" value="Pept_M10_metallopeptidase"/>
</dbReference>
<dbReference type="GO" id="GO:0031012">
    <property type="term" value="C:extracellular matrix"/>
    <property type="evidence" value="ECO:0007669"/>
    <property type="project" value="InterPro"/>
</dbReference>
<dbReference type="Gene3D" id="3.40.390.10">
    <property type="entry name" value="Collagenase (Catalytic Domain)"/>
    <property type="match status" value="3"/>
</dbReference>
<feature type="binding site" evidence="20">
    <location>
        <position position="151"/>
    </location>
    <ligand>
        <name>Ca(2+)</name>
        <dbReference type="ChEBI" id="CHEBI:29108"/>
        <label>3</label>
    </ligand>
</feature>
<keyword evidence="10" id="KW-0378">Hydrolase</keyword>
<evidence type="ECO:0000256" key="18">
    <source>
        <dbReference type="ARBA" id="ARBA00023242"/>
    </source>
</evidence>
<feature type="binding site" evidence="20">
    <location>
        <position position="144"/>
    </location>
    <ligand>
        <name>Zn(2+)</name>
        <dbReference type="ChEBI" id="CHEBI:29105"/>
        <label>1</label>
    </ligand>
</feature>
<feature type="binding site" evidence="20">
    <location>
        <position position="171"/>
    </location>
    <ligand>
        <name>Ca(2+)</name>
        <dbReference type="ChEBI" id="CHEBI:29108"/>
        <label>3</label>
    </ligand>
</feature>
<proteinExistence type="inferred from homology"/>
<keyword evidence="8" id="KW-0732">Signal</keyword>
<dbReference type="GO" id="GO:0006508">
    <property type="term" value="P:proteolysis"/>
    <property type="evidence" value="ECO:0007669"/>
    <property type="project" value="UniProtKB-KW"/>
</dbReference>
<keyword evidence="16" id="KW-0804">Transcription</keyword>
<evidence type="ECO:0000256" key="1">
    <source>
        <dbReference type="ARBA" id="ARBA00004123"/>
    </source>
</evidence>
<evidence type="ECO:0000256" key="3">
    <source>
        <dbReference type="ARBA" id="ARBA00009614"/>
    </source>
</evidence>
<evidence type="ECO:0000313" key="25">
    <source>
        <dbReference type="EMBL" id="TXG49384.1"/>
    </source>
</evidence>
<dbReference type="Pfam" id="PF01471">
    <property type="entry name" value="PG_binding_1"/>
    <property type="match status" value="2"/>
</dbReference>
<keyword evidence="26" id="KW-1185">Reference proteome</keyword>
<evidence type="ECO:0000256" key="6">
    <source>
        <dbReference type="ARBA" id="ARBA00022670"/>
    </source>
</evidence>
<dbReference type="OrthoDB" id="406838at2759"/>
<evidence type="ECO:0000256" key="12">
    <source>
        <dbReference type="ARBA" id="ARBA00023015"/>
    </source>
</evidence>
<evidence type="ECO:0000256" key="9">
    <source>
        <dbReference type="ARBA" id="ARBA00022771"/>
    </source>
</evidence>
<feature type="binding site" evidence="20">
    <location>
        <position position="198"/>
    </location>
    <ligand>
        <name>Zn(2+)</name>
        <dbReference type="ChEBI" id="CHEBI:29105"/>
        <label>2</label>
        <note>catalytic</note>
    </ligand>
</feature>
<evidence type="ECO:0000259" key="24">
    <source>
        <dbReference type="PROSITE" id="PS50808"/>
    </source>
</evidence>
<dbReference type="Pfam" id="PF00413">
    <property type="entry name" value="Peptidase_M10"/>
    <property type="match status" value="3"/>
</dbReference>
<organism evidence="25 26">
    <name type="scientific">Acer yangbiense</name>
    <dbReference type="NCBI Taxonomy" id="1000413"/>
    <lineage>
        <taxon>Eukaryota</taxon>
        <taxon>Viridiplantae</taxon>
        <taxon>Streptophyta</taxon>
        <taxon>Embryophyta</taxon>
        <taxon>Tracheophyta</taxon>
        <taxon>Spermatophyta</taxon>
        <taxon>Magnoliopsida</taxon>
        <taxon>eudicotyledons</taxon>
        <taxon>Gunneridae</taxon>
        <taxon>Pentapetalae</taxon>
        <taxon>rosids</taxon>
        <taxon>malvids</taxon>
        <taxon>Sapindales</taxon>
        <taxon>Sapindaceae</taxon>
        <taxon>Hippocastanoideae</taxon>
        <taxon>Acereae</taxon>
        <taxon>Acer</taxon>
    </lineage>
</organism>
<dbReference type="SUPFAM" id="SSF53098">
    <property type="entry name" value="Ribonuclease H-like"/>
    <property type="match status" value="1"/>
</dbReference>
<dbReference type="InterPro" id="IPR024079">
    <property type="entry name" value="MetalloPept_cat_dom_sf"/>
</dbReference>
<evidence type="ECO:0000256" key="2">
    <source>
        <dbReference type="ARBA" id="ARBA00004471"/>
    </source>
</evidence>
<protein>
    <recommendedName>
        <fullName evidence="24">BED-type domain-containing protein</fullName>
    </recommendedName>
</protein>
<dbReference type="InterPro" id="IPR002477">
    <property type="entry name" value="Peptidoglycan-bd-like"/>
</dbReference>
<dbReference type="AlphaFoldDB" id="A0A5C7GXA5"/>
<dbReference type="PANTHER" id="PTHR46481:SF11">
    <property type="entry name" value="ZINC FINGER BED DOMAIN-CONTAINING PROTEIN RICESLEEPER 2-LIKE"/>
    <property type="match status" value="1"/>
</dbReference>
<dbReference type="InterPro" id="IPR003656">
    <property type="entry name" value="Znf_BED"/>
</dbReference>
<feature type="binding site" evidence="20">
    <location>
        <position position="213"/>
    </location>
    <ligand>
        <name>Zn(2+)</name>
        <dbReference type="ChEBI" id="CHEBI:29105"/>
        <label>2</label>
        <note>catalytic</note>
    </ligand>
</feature>
<dbReference type="Pfam" id="PF14372">
    <property type="entry name" value="hAT-like_RNase-H"/>
    <property type="match status" value="1"/>
</dbReference>
<dbReference type="EMBL" id="VAHF01000012">
    <property type="protein sequence ID" value="TXG49384.1"/>
    <property type="molecule type" value="Genomic_DNA"/>
</dbReference>
<keyword evidence="14" id="KW-0238">DNA-binding</keyword>
<feature type="binding site" evidence="20">
    <location>
        <position position="152"/>
    </location>
    <ligand>
        <name>Ca(2+)</name>
        <dbReference type="ChEBI" id="CHEBI:29108"/>
        <label>3</label>
    </ligand>
</feature>
<evidence type="ECO:0000256" key="10">
    <source>
        <dbReference type="ARBA" id="ARBA00022801"/>
    </source>
</evidence>
<keyword evidence="17" id="KW-0325">Glycoprotein</keyword>
<dbReference type="GO" id="GO:0098552">
    <property type="term" value="C:side of membrane"/>
    <property type="evidence" value="ECO:0007669"/>
    <property type="project" value="UniProtKB-KW"/>
</dbReference>
<dbReference type="GO" id="GO:0005886">
    <property type="term" value="C:plasma membrane"/>
    <property type="evidence" value="ECO:0007669"/>
    <property type="project" value="UniProtKB-SubCell"/>
</dbReference>
<comment type="subcellular location">
    <subcellularLocation>
        <location evidence="2">Cell membrane</location>
        <topology evidence="2">Lipid-anchor</topology>
        <topology evidence="2">GPI-anchor</topology>
        <orientation evidence="2">Extracellular side</orientation>
    </subcellularLocation>
    <subcellularLocation>
        <location evidence="1">Nucleus</location>
    </subcellularLocation>
</comment>
<dbReference type="CDD" id="cd04278">
    <property type="entry name" value="ZnMc_MMP"/>
    <property type="match status" value="1"/>
</dbReference>
<dbReference type="InterPro" id="IPR052035">
    <property type="entry name" value="ZnF_BED_domain_contain"/>
</dbReference>
<feature type="binding site" evidence="20">
    <location>
        <position position="169"/>
    </location>
    <ligand>
        <name>Zn(2+)</name>
        <dbReference type="ChEBI" id="CHEBI:29105"/>
        <label>1</label>
    </ligand>
</feature>
<evidence type="ECO:0000256" key="5">
    <source>
        <dbReference type="ARBA" id="ARBA00022622"/>
    </source>
</evidence>
<dbReference type="SUPFAM" id="SSF55486">
    <property type="entry name" value="Metalloproteases ('zincins'), catalytic domain"/>
    <property type="match status" value="2"/>
</dbReference>
<comment type="similarity">
    <text evidence="3">Belongs to the peptidase M10A family. Matrix metalloproteinases (MMPs) subfamily.</text>
</comment>
<sequence>MPEGSESLDENVVHDHDQFDDLLESAIKTYQQSYRLNVTGILDSDTINQMMKPRCGVPDHVVNGHKSLHNVAHYQFIPGTPRWSKSHLTYTFSSSVRVPATLQMKSVFQSAFERWAKVTQFSFEEVDPAASNADIVIGFHRLNHGDGEPFDGIKGVLAHSLPPSVGKCHFDADEIWSSNPAGVNELDLESVAVHEIGHLLGLGHDPTKPEAIMYPTFSYGRIKRDLNSDDIQELFLNFVFDDLLESAIKTYQYSYGLNVTGILDSDTVNQMMKPRCGVPDFVINSGTKPRHGHDDKSPFHSVAHYQFIPGTPRWSKATLTYTFNSTAQVPTSLNIKSVFQSAFQKWAGVTRFSFKEVPKNSPADIVIGFHRLDHGDGPNELDLESVAMHELGHILGLGHEPTKPEAIMFPTFGYGRIKRDLNIDDIQDSQPHLEDDVQPSNNPSNSSVVEPNLDTSRLRSPVWRHYKRQKINNGQIKAICNYCKSHLNGDPSDGTHHLQNHLNRCQKSKLVQTDLKQYSLVKSKGDSRKDAVASYAFDQNVAKKKLARMIIMHEYPLSMVEHEAFREFSTALQPAFKSVSRNTIKKEILQIYDVEKMKTISILAANNCIIALTTDLWTASSQRKGYMAVTAHFIDESWCLQSRILRFIYVPCPHTAKTICEALHDCVMDWNLDRRLSVLTVDNCSTNDKVIEFMLEKLNKNDLLLNGQLYHMRCCAHILNSIVKDGLVVIGDGIERIRDSVAYWVATPKRKERFVEAARQLNIEYKQMLVLDCKTRWNSTYIMLTVASKYKTVFSRLSACDRQYKSVPQEKDWELASQLEDNLRKFYEVTEMFSGTNYPTTNLFFLEVCEIRLSLSDWLTSESEVIRKMAENMIQKHEHYWGVLHGVMDVATILDPRYKLKLIGFYFDSLFGKPDSEFHIRRAFKLCHDLVDEYTLKFKVNEGSSTYGESASSSSSSRLAKSICRSKKQAERLSSFDAYVNETNPIFRSELDAYLDEKILPNTIDFDILTWWKANGSKYPILARVARDVLAISVSTVASESAFSTGGGSSSNTPNKACFHEDSDGDGEEDRS</sequence>
<dbReference type="FunFam" id="3.40.390.10:FF:000018">
    <property type="entry name" value="Metalloendoproteinase 1"/>
    <property type="match status" value="1"/>
</dbReference>
<feature type="active site" evidence="19">
    <location>
        <position position="195"/>
    </location>
</feature>
<dbReference type="SMART" id="SM00614">
    <property type="entry name" value="ZnF_BED"/>
    <property type="match status" value="1"/>
</dbReference>
<dbReference type="InterPro" id="IPR006026">
    <property type="entry name" value="Peptidase_Metallo"/>
</dbReference>
<keyword evidence="5" id="KW-0449">Lipoprotein</keyword>
<name>A0A5C7GXA5_9ROSI</name>
<evidence type="ECO:0000256" key="7">
    <source>
        <dbReference type="ARBA" id="ARBA00022723"/>
    </source>
</evidence>
<dbReference type="GO" id="GO:0008270">
    <property type="term" value="F:zinc ion binding"/>
    <property type="evidence" value="ECO:0007669"/>
    <property type="project" value="UniProtKB-KW"/>
</dbReference>
<keyword evidence="7 20" id="KW-0479">Metal-binding</keyword>
<keyword evidence="15" id="KW-0865">Zymogen</keyword>
<keyword evidence="13" id="KW-0482">Metalloprotease</keyword>
<comment type="subunit">
    <text evidence="4">Homodimer.</text>
</comment>
<evidence type="ECO:0000256" key="16">
    <source>
        <dbReference type="ARBA" id="ARBA00023163"/>
    </source>
</evidence>
<evidence type="ECO:0000256" key="22">
    <source>
        <dbReference type="PROSITE-ProRule" id="PRU00027"/>
    </source>
</evidence>
<keyword evidence="5" id="KW-0336">GPI-anchor</keyword>
<dbReference type="PANTHER" id="PTHR46481">
    <property type="entry name" value="ZINC FINGER BED DOMAIN-CONTAINING PROTEIN 4"/>
    <property type="match status" value="1"/>
</dbReference>
<keyword evidence="6" id="KW-0645">Protease</keyword>